<sequence length="86" mass="9509">MSKSPLVSIIIPTFNRADLIGETLDSVLTQTYANWECLVGDDGSTDGTEEVLQNYVLKDIGFQYFKRPDTHLAGGNGARNYGFQFS</sequence>
<dbReference type="OrthoDB" id="597270at2"/>
<reference evidence="2 3" key="1">
    <citation type="submission" date="2019-08" db="EMBL/GenBank/DDBJ databases">
        <title>Genome of Psychroserpens burtonensis ACAM 167.</title>
        <authorList>
            <person name="Bowman J.P."/>
        </authorList>
    </citation>
    <scope>NUCLEOTIDE SEQUENCE [LARGE SCALE GENOMIC DNA]</scope>
    <source>
        <strain evidence="2 3">ACAM 167</strain>
    </source>
</reference>
<comment type="caution">
    <text evidence="2">The sequence shown here is derived from an EMBL/GenBank/DDBJ whole genome shotgun (WGS) entry which is preliminary data.</text>
</comment>
<protein>
    <submittedName>
        <fullName evidence="2">Glycosyltransferase family 2 protein</fullName>
    </submittedName>
</protein>
<evidence type="ECO:0000259" key="1">
    <source>
        <dbReference type="Pfam" id="PF00535"/>
    </source>
</evidence>
<gene>
    <name evidence="2" type="ORF">ES692_10695</name>
</gene>
<dbReference type="EMBL" id="VOSB01000014">
    <property type="protein sequence ID" value="TXE17118.1"/>
    <property type="molecule type" value="Genomic_DNA"/>
</dbReference>
<dbReference type="InterPro" id="IPR029044">
    <property type="entry name" value="Nucleotide-diphossugar_trans"/>
</dbReference>
<dbReference type="Gene3D" id="3.90.550.10">
    <property type="entry name" value="Spore Coat Polysaccharide Biosynthesis Protein SpsA, Chain A"/>
    <property type="match status" value="1"/>
</dbReference>
<evidence type="ECO:0000313" key="3">
    <source>
        <dbReference type="Proteomes" id="UP000321938"/>
    </source>
</evidence>
<dbReference type="GO" id="GO:0016758">
    <property type="term" value="F:hexosyltransferase activity"/>
    <property type="evidence" value="ECO:0007669"/>
    <property type="project" value="UniProtKB-ARBA"/>
</dbReference>
<dbReference type="RefSeq" id="WP_147231740.1">
    <property type="nucleotide sequence ID" value="NZ_VOSB01000014.1"/>
</dbReference>
<dbReference type="SUPFAM" id="SSF53448">
    <property type="entry name" value="Nucleotide-diphospho-sugar transferases"/>
    <property type="match status" value="1"/>
</dbReference>
<organism evidence="2 3">
    <name type="scientific">Psychroserpens burtonensis</name>
    <dbReference type="NCBI Taxonomy" id="49278"/>
    <lineage>
        <taxon>Bacteria</taxon>
        <taxon>Pseudomonadati</taxon>
        <taxon>Bacteroidota</taxon>
        <taxon>Flavobacteriia</taxon>
        <taxon>Flavobacteriales</taxon>
        <taxon>Flavobacteriaceae</taxon>
        <taxon>Psychroserpens</taxon>
    </lineage>
</organism>
<proteinExistence type="predicted"/>
<feature type="domain" description="Glycosyltransferase 2-like" evidence="1">
    <location>
        <begin position="8"/>
        <end position="85"/>
    </location>
</feature>
<dbReference type="Proteomes" id="UP000321938">
    <property type="component" value="Unassembled WGS sequence"/>
</dbReference>
<dbReference type="CDD" id="cd00761">
    <property type="entry name" value="Glyco_tranf_GTA_type"/>
    <property type="match status" value="1"/>
</dbReference>
<dbReference type="PANTHER" id="PTHR22916:SF3">
    <property type="entry name" value="UDP-GLCNAC:BETAGAL BETA-1,3-N-ACETYLGLUCOSAMINYLTRANSFERASE-LIKE PROTEIN 1"/>
    <property type="match status" value="1"/>
</dbReference>
<dbReference type="PANTHER" id="PTHR22916">
    <property type="entry name" value="GLYCOSYLTRANSFERASE"/>
    <property type="match status" value="1"/>
</dbReference>
<name>A0A5C7B9A9_9FLAO</name>
<evidence type="ECO:0000313" key="2">
    <source>
        <dbReference type="EMBL" id="TXE17118.1"/>
    </source>
</evidence>
<keyword evidence="3" id="KW-1185">Reference proteome</keyword>
<dbReference type="AlphaFoldDB" id="A0A5C7B9A9"/>
<dbReference type="InterPro" id="IPR001173">
    <property type="entry name" value="Glyco_trans_2-like"/>
</dbReference>
<dbReference type="Pfam" id="PF00535">
    <property type="entry name" value="Glycos_transf_2"/>
    <property type="match status" value="1"/>
</dbReference>
<keyword evidence="2" id="KW-0808">Transferase</keyword>
<accession>A0A5C7B9A9</accession>